<gene>
    <name evidence="2" type="ORF">EVOR1521_LOCUS4461</name>
</gene>
<evidence type="ECO:0000256" key="1">
    <source>
        <dbReference type="SAM" id="Phobius"/>
    </source>
</evidence>
<reference evidence="2" key="1">
    <citation type="submission" date="2023-08" db="EMBL/GenBank/DDBJ databases">
        <authorList>
            <person name="Chen Y."/>
            <person name="Shah S."/>
            <person name="Dougan E. K."/>
            <person name="Thang M."/>
            <person name="Chan C."/>
        </authorList>
    </citation>
    <scope>NUCLEOTIDE SEQUENCE</scope>
</reference>
<keyword evidence="3" id="KW-1185">Reference proteome</keyword>
<dbReference type="EMBL" id="CAUJNA010000301">
    <property type="protein sequence ID" value="CAJ1375096.1"/>
    <property type="molecule type" value="Genomic_DNA"/>
</dbReference>
<keyword evidence="1" id="KW-0472">Membrane</keyword>
<name>A0AA36HU33_9DINO</name>
<evidence type="ECO:0000313" key="2">
    <source>
        <dbReference type="EMBL" id="CAJ1375096.1"/>
    </source>
</evidence>
<feature type="transmembrane region" description="Helical" evidence="1">
    <location>
        <begin position="98"/>
        <end position="118"/>
    </location>
</feature>
<proteinExistence type="predicted"/>
<keyword evidence="1" id="KW-1133">Transmembrane helix</keyword>
<dbReference type="Proteomes" id="UP001178507">
    <property type="component" value="Unassembled WGS sequence"/>
</dbReference>
<keyword evidence="1" id="KW-0812">Transmembrane</keyword>
<dbReference type="AlphaFoldDB" id="A0AA36HU33"/>
<comment type="caution">
    <text evidence="2">The sequence shown here is derived from an EMBL/GenBank/DDBJ whole genome shotgun (WGS) entry which is preliminary data.</text>
</comment>
<accession>A0AA36HU33</accession>
<sequence length="165" mass="18611">MKPWLAGLLLNLAVVALFLLHLWPHLQVLFSDPLFEEIDYLIDPDPEPHDSDSLEDDTPVESGAFVLQREAELAEAEEHSLGTWKGPKHREMWTPGPLLGAALVVLVLFLNSAAPYAIRCYELQRQEDAKEPRTRLPQRRRKSGACEVLKLHACGSSKNRLVLID</sequence>
<evidence type="ECO:0000313" key="3">
    <source>
        <dbReference type="Proteomes" id="UP001178507"/>
    </source>
</evidence>
<protein>
    <submittedName>
        <fullName evidence="2">Uncharacterized protein</fullName>
    </submittedName>
</protein>
<organism evidence="2 3">
    <name type="scientific">Effrenium voratum</name>
    <dbReference type="NCBI Taxonomy" id="2562239"/>
    <lineage>
        <taxon>Eukaryota</taxon>
        <taxon>Sar</taxon>
        <taxon>Alveolata</taxon>
        <taxon>Dinophyceae</taxon>
        <taxon>Suessiales</taxon>
        <taxon>Symbiodiniaceae</taxon>
        <taxon>Effrenium</taxon>
    </lineage>
</organism>